<organism evidence="1 2">
    <name type="scientific">Streptomyces malaysiensis</name>
    <dbReference type="NCBI Taxonomy" id="92644"/>
    <lineage>
        <taxon>Bacteria</taxon>
        <taxon>Bacillati</taxon>
        <taxon>Actinomycetota</taxon>
        <taxon>Actinomycetes</taxon>
        <taxon>Kitasatosporales</taxon>
        <taxon>Streptomycetaceae</taxon>
        <taxon>Streptomyces</taxon>
        <taxon>Streptomyces violaceusniger group</taxon>
    </lineage>
</organism>
<protein>
    <submittedName>
        <fullName evidence="1">Uncharacterized protein</fullName>
    </submittedName>
</protein>
<evidence type="ECO:0000313" key="1">
    <source>
        <dbReference type="EMBL" id="NIY68314.1"/>
    </source>
</evidence>
<dbReference type="Proteomes" id="UP000536624">
    <property type="component" value="Unassembled WGS sequence"/>
</dbReference>
<proteinExistence type="predicted"/>
<evidence type="ECO:0000313" key="2">
    <source>
        <dbReference type="Proteomes" id="UP000536624"/>
    </source>
</evidence>
<dbReference type="AlphaFoldDB" id="A0A7X5X7X9"/>
<dbReference type="EMBL" id="JAALLH010000001">
    <property type="protein sequence ID" value="NIY68314.1"/>
    <property type="molecule type" value="Genomic_DNA"/>
</dbReference>
<name>A0A7X5X7X9_STRMQ</name>
<comment type="caution">
    <text evidence="1">The sequence shown here is derived from an EMBL/GenBank/DDBJ whole genome shotgun (WGS) entry which is preliminary data.</text>
</comment>
<sequence>MLTMHGAHFARKLLAQLNAEVFARPPRCGRCKGASIEIRRRKNGNWYWRCYAIACKTGPTGRSDAWNRDIKLSEAR</sequence>
<reference evidence="1 2" key="1">
    <citation type="submission" date="2020-02" db="EMBL/GenBank/DDBJ databases">
        <title>Streptomyces malaysiensis DSM14702 (JHCC583434, PFL_A843) Genome sequencing and assembly.</title>
        <authorList>
            <person name="Samborskyy M."/>
        </authorList>
    </citation>
    <scope>NUCLEOTIDE SEQUENCE [LARGE SCALE GENOMIC DNA]</scope>
    <source>
        <strain evidence="1 2">DSM 14702</strain>
    </source>
</reference>
<gene>
    <name evidence="1" type="ORF">SMALB_6402</name>
</gene>
<accession>A0A7X5X7X9</accession>